<dbReference type="InterPro" id="IPR036439">
    <property type="entry name" value="Dockerin_dom_sf"/>
</dbReference>
<dbReference type="Gene3D" id="2.60.40.4130">
    <property type="match status" value="1"/>
</dbReference>
<dbReference type="PROSITE" id="PS51766">
    <property type="entry name" value="DOCKERIN"/>
    <property type="match status" value="1"/>
</dbReference>
<gene>
    <name evidence="1" type="ORF">CWC22_015255</name>
</gene>
<protein>
    <submittedName>
        <fullName evidence="1">Uncharacterized protein</fullName>
    </submittedName>
</protein>
<evidence type="ECO:0000313" key="1">
    <source>
        <dbReference type="EMBL" id="QPB84265.1"/>
    </source>
</evidence>
<dbReference type="InterPro" id="IPR018247">
    <property type="entry name" value="EF_Hand_1_Ca_BS"/>
</dbReference>
<organism evidence="1 2">
    <name type="scientific">Pseudoalteromonas rubra</name>
    <dbReference type="NCBI Taxonomy" id="43658"/>
    <lineage>
        <taxon>Bacteria</taxon>
        <taxon>Pseudomonadati</taxon>
        <taxon>Pseudomonadota</taxon>
        <taxon>Gammaproteobacteria</taxon>
        <taxon>Alteromonadales</taxon>
        <taxon>Pseudoalteromonadaceae</taxon>
        <taxon>Pseudoalteromonas</taxon>
    </lineage>
</organism>
<dbReference type="AlphaFoldDB" id="A0A5S3UWP8"/>
<dbReference type="CDD" id="cd14254">
    <property type="entry name" value="Dockerin_II"/>
    <property type="match status" value="1"/>
</dbReference>
<dbReference type="PROSITE" id="PS00018">
    <property type="entry name" value="EF_HAND_1"/>
    <property type="match status" value="2"/>
</dbReference>
<dbReference type="RefSeq" id="WP_138538602.1">
    <property type="nucleotide sequence ID" value="NZ_CP045429.1"/>
</dbReference>
<dbReference type="InterPro" id="IPR016134">
    <property type="entry name" value="Dockerin_dom"/>
</dbReference>
<name>A0A5S3UWP8_9GAMM</name>
<dbReference type="Proteomes" id="UP000305729">
    <property type="component" value="Chromosome 1"/>
</dbReference>
<dbReference type="GO" id="GO:0004553">
    <property type="term" value="F:hydrolase activity, hydrolyzing O-glycosyl compounds"/>
    <property type="evidence" value="ECO:0007669"/>
    <property type="project" value="InterPro"/>
</dbReference>
<reference evidence="1 2" key="1">
    <citation type="submission" date="2019-10" db="EMBL/GenBank/DDBJ databases">
        <title>Pseudoalteromonas rubra S4059.</title>
        <authorList>
            <person name="Paulsen S."/>
            <person name="Wang X."/>
        </authorList>
    </citation>
    <scope>NUCLEOTIDE SEQUENCE [LARGE SCALE GENOMIC DNA]</scope>
    <source>
        <strain evidence="1 2">S4059</strain>
    </source>
</reference>
<dbReference type="Pfam" id="PF00404">
    <property type="entry name" value="Dockerin_1"/>
    <property type="match status" value="1"/>
</dbReference>
<proteinExistence type="predicted"/>
<dbReference type="InterPro" id="IPR002105">
    <property type="entry name" value="Dockerin_1_rpt"/>
</dbReference>
<dbReference type="EMBL" id="CP045429">
    <property type="protein sequence ID" value="QPB84265.1"/>
    <property type="molecule type" value="Genomic_DNA"/>
</dbReference>
<accession>A0A5S3UWP8</accession>
<dbReference type="SUPFAM" id="SSF63446">
    <property type="entry name" value="Type I dockerin domain"/>
    <property type="match status" value="1"/>
</dbReference>
<evidence type="ECO:0000313" key="2">
    <source>
        <dbReference type="Proteomes" id="UP000305729"/>
    </source>
</evidence>
<dbReference type="GO" id="GO:0000272">
    <property type="term" value="P:polysaccharide catabolic process"/>
    <property type="evidence" value="ECO:0007669"/>
    <property type="project" value="InterPro"/>
</dbReference>
<sequence length="706" mass="75909">MHTHLTSLAKRIKQQVSLPLTKSPSMLLVAALCLPLTALAQTPTQASDPMQLNSTSSSYSKGAAATQLKDDSYIVTWVGSTSNGEYSRIFARHYHMDGTPKGERFIVNSLASANELPGIVSLEDGGYAISWQHSYDDLQGYTRLKSLVKRFNAQSQPVSSEFEVVSDKTLYKTKSELAALTNGGMVVALILGSDSDVYVKLYDADNRSQGSFIRVPLPNYTRTSKVKITELDTGFIVTWLSSSGNRYNIHGQRYNQSGETDGAMLTFAEGLSSINYSTETLSNSDVLISWQELQEDGHIYAKRYNPSAETITEAFVVNTSPIVKKPSSINPSAVQTAPSVTGLENGNYLISWFSDTPNSNGVIYAQMFNAQNEQKGEEFQVFASSSTATSASFVESLNAEKVLIGWTQASAETSNFDIFTQQYQYAGSVAQSLELGMPTGTILEGDTVHLPIKVKGANIYGLDTIINVSDTTKARISGGDYGEFLPSDERLSVPMGISDNQWDGALALMAPATAKSGEGDFATVTLIAEQAGTVNLTLQAQMTDQQGNYLNQSNTDYTLSIEESVTLTGNVADLGIAGDFIYVTLYINGQRVTINPDGSFSVCVGLGEVTMSLSAPGHLTAEKQITLTAGQADIDFGQIPLAGGDSNGDNVIDIADLTQLLGAYRSVDGQHNGYVMAADFNRDGAINLQDLTLLGANFGKQGPQSW</sequence>